<reference evidence="2 3" key="1">
    <citation type="journal article" date="2021" name="Elife">
        <title>Chloroplast acquisition without the gene transfer in kleptoplastic sea slugs, Plakobranchus ocellatus.</title>
        <authorList>
            <person name="Maeda T."/>
            <person name="Takahashi S."/>
            <person name="Yoshida T."/>
            <person name="Shimamura S."/>
            <person name="Takaki Y."/>
            <person name="Nagai Y."/>
            <person name="Toyoda A."/>
            <person name="Suzuki Y."/>
            <person name="Arimoto A."/>
            <person name="Ishii H."/>
            <person name="Satoh N."/>
            <person name="Nishiyama T."/>
            <person name="Hasebe M."/>
            <person name="Maruyama T."/>
            <person name="Minagawa J."/>
            <person name="Obokata J."/>
            <person name="Shigenobu S."/>
        </authorList>
    </citation>
    <scope>NUCLEOTIDE SEQUENCE [LARGE SCALE GENOMIC DNA]</scope>
</reference>
<evidence type="ECO:0000313" key="2">
    <source>
        <dbReference type="EMBL" id="GFR84800.1"/>
    </source>
</evidence>
<dbReference type="SUPFAM" id="SSF51735">
    <property type="entry name" value="NAD(P)-binding Rossmann-fold domains"/>
    <property type="match status" value="1"/>
</dbReference>
<evidence type="ECO:0000256" key="1">
    <source>
        <dbReference type="RuleBase" id="RU000363"/>
    </source>
</evidence>
<dbReference type="Proteomes" id="UP000762676">
    <property type="component" value="Unassembled WGS sequence"/>
</dbReference>
<dbReference type="InterPro" id="IPR002347">
    <property type="entry name" value="SDR_fam"/>
</dbReference>
<accession>A0AAV4GK53</accession>
<dbReference type="Pfam" id="PF00106">
    <property type="entry name" value="adh_short"/>
    <property type="match status" value="1"/>
</dbReference>
<dbReference type="PRINTS" id="PR00081">
    <property type="entry name" value="GDHRDH"/>
</dbReference>
<organism evidence="2 3">
    <name type="scientific">Elysia marginata</name>
    <dbReference type="NCBI Taxonomy" id="1093978"/>
    <lineage>
        <taxon>Eukaryota</taxon>
        <taxon>Metazoa</taxon>
        <taxon>Spiralia</taxon>
        <taxon>Lophotrochozoa</taxon>
        <taxon>Mollusca</taxon>
        <taxon>Gastropoda</taxon>
        <taxon>Heterobranchia</taxon>
        <taxon>Euthyneura</taxon>
        <taxon>Panpulmonata</taxon>
        <taxon>Sacoglossa</taxon>
        <taxon>Placobranchoidea</taxon>
        <taxon>Plakobranchidae</taxon>
        <taxon>Elysia</taxon>
    </lineage>
</organism>
<evidence type="ECO:0000313" key="3">
    <source>
        <dbReference type="Proteomes" id="UP000762676"/>
    </source>
</evidence>
<comment type="similarity">
    <text evidence="1">Belongs to the short-chain dehydrogenases/reductases (SDR) family.</text>
</comment>
<gene>
    <name evidence="2" type="ORF">ElyMa_004159000</name>
</gene>
<proteinExistence type="inferred from homology"/>
<comment type="caution">
    <text evidence="2">The sequence shown here is derived from an EMBL/GenBank/DDBJ whole genome shotgun (WGS) entry which is preliminary data.</text>
</comment>
<dbReference type="EMBL" id="BMAT01008425">
    <property type="protein sequence ID" value="GFR84800.1"/>
    <property type="molecule type" value="Genomic_DNA"/>
</dbReference>
<dbReference type="Gene3D" id="3.40.50.720">
    <property type="entry name" value="NAD(P)-binding Rossmann-like Domain"/>
    <property type="match status" value="1"/>
</dbReference>
<dbReference type="PANTHER" id="PTHR43975:SF2">
    <property type="entry name" value="EG:BACR7A4.14 PROTEIN-RELATED"/>
    <property type="match status" value="1"/>
</dbReference>
<dbReference type="InterPro" id="IPR036291">
    <property type="entry name" value="NAD(P)-bd_dom_sf"/>
</dbReference>
<sequence>MLAYAAHPSEIICVPGASAGVGEAIALEFARQGSHLMLCGRDKTRLDLVVDQCRHAATSDIKVCSTVGDITSELVQRSIIDSTVTQLGCIDVLVNNAGVVSQGDYSLSREEYQRVMTTNLESILFLTQLAIPHLRTSKGNIVNISSIVSLRQSHNVMAYTLSKAALDSYTRALAMNLASQGIRVNSVNPGSVRSLIYKRGEQALGDNEYAKLLRMAVYIHFFAASKFSSGSEISCQYARVMDSNSCCSVRSQFGWIWPVGEPM</sequence>
<dbReference type="PANTHER" id="PTHR43975">
    <property type="entry name" value="ZGC:101858"/>
    <property type="match status" value="1"/>
</dbReference>
<protein>
    <submittedName>
        <fullName evidence="2">Reductase</fullName>
    </submittedName>
</protein>
<dbReference type="AlphaFoldDB" id="A0AAV4GK53"/>
<name>A0AAV4GK53_9GAST</name>
<keyword evidence="3" id="KW-1185">Reference proteome</keyword>
<dbReference type="PRINTS" id="PR00080">
    <property type="entry name" value="SDRFAMILY"/>
</dbReference>